<dbReference type="SUPFAM" id="SSF55331">
    <property type="entry name" value="Tautomerase/MIF"/>
    <property type="match status" value="2"/>
</dbReference>
<dbReference type="EMBL" id="NEDP02004827">
    <property type="protein sequence ID" value="OWF44336.1"/>
    <property type="molecule type" value="Genomic_DNA"/>
</dbReference>
<dbReference type="Gene3D" id="3.30.429.10">
    <property type="entry name" value="Macrophage Migration Inhibitory Factor"/>
    <property type="match status" value="2"/>
</dbReference>
<evidence type="ECO:0000256" key="7">
    <source>
        <dbReference type="ARBA" id="ARBA00023239"/>
    </source>
</evidence>
<dbReference type="GO" id="GO:0005737">
    <property type="term" value="C:cytoplasm"/>
    <property type="evidence" value="ECO:0007669"/>
    <property type="project" value="UniProtKB-SubCell"/>
</dbReference>
<dbReference type="GO" id="GO:0042438">
    <property type="term" value="P:melanin biosynthetic process"/>
    <property type="evidence" value="ECO:0007669"/>
    <property type="project" value="UniProtKB-KW"/>
</dbReference>
<dbReference type="Proteomes" id="UP000242188">
    <property type="component" value="Unassembled WGS sequence"/>
</dbReference>
<dbReference type="GO" id="GO:0033981">
    <property type="term" value="F:D-dopachrome decarboxylase activity"/>
    <property type="evidence" value="ECO:0007669"/>
    <property type="project" value="UniProtKB-EC"/>
</dbReference>
<comment type="similarity">
    <text evidence="2">Belongs to the MIF family.</text>
</comment>
<dbReference type="InterPro" id="IPR014347">
    <property type="entry name" value="Tautomerase/MIF_sf"/>
</dbReference>
<keyword evidence="5" id="KW-0007">Acetylation</keyword>
<keyword evidence="4" id="KW-0963">Cytoplasm</keyword>
<reference evidence="10 11" key="1">
    <citation type="journal article" date="2017" name="Nat. Ecol. Evol.">
        <title>Scallop genome provides insights into evolution of bilaterian karyotype and development.</title>
        <authorList>
            <person name="Wang S."/>
            <person name="Zhang J."/>
            <person name="Jiao W."/>
            <person name="Li J."/>
            <person name="Xun X."/>
            <person name="Sun Y."/>
            <person name="Guo X."/>
            <person name="Huan P."/>
            <person name="Dong B."/>
            <person name="Zhang L."/>
            <person name="Hu X."/>
            <person name="Sun X."/>
            <person name="Wang J."/>
            <person name="Zhao C."/>
            <person name="Wang Y."/>
            <person name="Wang D."/>
            <person name="Huang X."/>
            <person name="Wang R."/>
            <person name="Lv J."/>
            <person name="Li Y."/>
            <person name="Zhang Z."/>
            <person name="Liu B."/>
            <person name="Lu W."/>
            <person name="Hui Y."/>
            <person name="Liang J."/>
            <person name="Zhou Z."/>
            <person name="Hou R."/>
            <person name="Li X."/>
            <person name="Liu Y."/>
            <person name="Li H."/>
            <person name="Ning X."/>
            <person name="Lin Y."/>
            <person name="Zhao L."/>
            <person name="Xing Q."/>
            <person name="Dou J."/>
            <person name="Li Y."/>
            <person name="Mao J."/>
            <person name="Guo H."/>
            <person name="Dou H."/>
            <person name="Li T."/>
            <person name="Mu C."/>
            <person name="Jiang W."/>
            <person name="Fu Q."/>
            <person name="Fu X."/>
            <person name="Miao Y."/>
            <person name="Liu J."/>
            <person name="Yu Q."/>
            <person name="Li R."/>
            <person name="Liao H."/>
            <person name="Li X."/>
            <person name="Kong Y."/>
            <person name="Jiang Z."/>
            <person name="Chourrout D."/>
            <person name="Li R."/>
            <person name="Bao Z."/>
        </authorList>
    </citation>
    <scope>NUCLEOTIDE SEQUENCE [LARGE SCALE GENOMIC DNA]</scope>
    <source>
        <strain evidence="10 11">PY_sf001</strain>
    </source>
</reference>
<evidence type="ECO:0000256" key="9">
    <source>
        <dbReference type="ARBA" id="ARBA00038884"/>
    </source>
</evidence>
<protein>
    <recommendedName>
        <fullName evidence="9">D-dopachrome decarboxylase</fullName>
        <ecNumber evidence="9">4.1.1.84</ecNumber>
    </recommendedName>
</protein>
<evidence type="ECO:0000256" key="3">
    <source>
        <dbReference type="ARBA" id="ARBA00011233"/>
    </source>
</evidence>
<evidence type="ECO:0000256" key="4">
    <source>
        <dbReference type="ARBA" id="ARBA00022490"/>
    </source>
</evidence>
<comment type="subunit">
    <text evidence="3">Homotrimer.</text>
</comment>
<dbReference type="AlphaFoldDB" id="A0A210Q6H4"/>
<evidence type="ECO:0000313" key="11">
    <source>
        <dbReference type="Proteomes" id="UP000242188"/>
    </source>
</evidence>
<comment type="caution">
    <text evidence="10">The sequence shown here is derived from an EMBL/GenBank/DDBJ whole genome shotgun (WGS) entry which is preliminary data.</text>
</comment>
<keyword evidence="11" id="KW-1185">Reference proteome</keyword>
<comment type="subcellular location">
    <subcellularLocation>
        <location evidence="1">Cytoplasm</location>
    </subcellularLocation>
</comment>
<evidence type="ECO:0000256" key="1">
    <source>
        <dbReference type="ARBA" id="ARBA00004496"/>
    </source>
</evidence>
<keyword evidence="7" id="KW-0456">Lyase</keyword>
<dbReference type="EC" id="4.1.1.84" evidence="9"/>
<sequence length="280" mass="32279">MTHQIWEYYSPKPLPQQHPRIMPTVMCYTNLEKDQLPEDFERWATALVAEVLDNPAKFVSVIVVPGARMLRLEDPSPMMLVQVHAIGVFDKERNPGYTQKFNQSFREKLDLPAKRIPGQLLYERRTRHYNKQTNKHARKLLRNHNILLSRDTRLHISPPHSKLAPTAVNMPFIMCYTNLSKDKLPDGFVKWISELVSDVLTKPMERITTTVSTDLEMMRMGSSDPTMLIQIHSIGVFDADRNPGYTEKLNKAIHEKLELPANRVALQYLPVDKVMVGNVP</sequence>
<evidence type="ECO:0000256" key="6">
    <source>
        <dbReference type="ARBA" id="ARBA00023101"/>
    </source>
</evidence>
<organism evidence="10 11">
    <name type="scientific">Mizuhopecten yessoensis</name>
    <name type="common">Japanese scallop</name>
    <name type="synonym">Patinopecten yessoensis</name>
    <dbReference type="NCBI Taxonomy" id="6573"/>
    <lineage>
        <taxon>Eukaryota</taxon>
        <taxon>Metazoa</taxon>
        <taxon>Spiralia</taxon>
        <taxon>Lophotrochozoa</taxon>
        <taxon>Mollusca</taxon>
        <taxon>Bivalvia</taxon>
        <taxon>Autobranchia</taxon>
        <taxon>Pteriomorphia</taxon>
        <taxon>Pectinida</taxon>
        <taxon>Pectinoidea</taxon>
        <taxon>Pectinidae</taxon>
        <taxon>Mizuhopecten</taxon>
    </lineage>
</organism>
<dbReference type="GO" id="GO:0050178">
    <property type="term" value="F:phenylpyruvate tautomerase activity"/>
    <property type="evidence" value="ECO:0007669"/>
    <property type="project" value="TreeGrafter"/>
</dbReference>
<comment type="function">
    <text evidence="8">Tautomerization of D-dopachrome with decarboxylation to give 5,6-dihydroxyindole (DHI).</text>
</comment>
<dbReference type="OrthoDB" id="6080988at2759"/>
<evidence type="ECO:0000256" key="2">
    <source>
        <dbReference type="ARBA" id="ARBA00005851"/>
    </source>
</evidence>
<dbReference type="STRING" id="6573.A0A210Q6H4"/>
<accession>A0A210Q6H4</accession>
<dbReference type="GO" id="GO:0005615">
    <property type="term" value="C:extracellular space"/>
    <property type="evidence" value="ECO:0007669"/>
    <property type="project" value="TreeGrafter"/>
</dbReference>
<name>A0A210Q6H4_MIZYE</name>
<keyword evidence="6" id="KW-0470">Melanin biosynthesis</keyword>
<proteinExistence type="inferred from homology"/>
<evidence type="ECO:0000313" key="10">
    <source>
        <dbReference type="EMBL" id="OWF44336.1"/>
    </source>
</evidence>
<evidence type="ECO:0000256" key="8">
    <source>
        <dbReference type="ARBA" id="ARBA00037460"/>
    </source>
</evidence>
<dbReference type="Pfam" id="PF01187">
    <property type="entry name" value="MIF"/>
    <property type="match status" value="2"/>
</dbReference>
<evidence type="ECO:0000256" key="5">
    <source>
        <dbReference type="ARBA" id="ARBA00022990"/>
    </source>
</evidence>
<dbReference type="InterPro" id="IPR001398">
    <property type="entry name" value="Macrophage_inhib_fac"/>
</dbReference>
<gene>
    <name evidence="10" type="ORF">KP79_PYT15867</name>
</gene>
<dbReference type="PANTHER" id="PTHR11954">
    <property type="entry name" value="D-DOPACHROME DECARBOXYLASE"/>
    <property type="match status" value="1"/>
</dbReference>
<dbReference type="PANTHER" id="PTHR11954:SF22">
    <property type="entry name" value="D-DOPACHROME DECARBOXYLASE"/>
    <property type="match status" value="1"/>
</dbReference>